<evidence type="ECO:0000313" key="1">
    <source>
        <dbReference type="EMBL" id="CAI8017512.1"/>
    </source>
</evidence>
<gene>
    <name evidence="1" type="ORF">GBAR_LOCUS10624</name>
</gene>
<dbReference type="AlphaFoldDB" id="A0AA35RUN3"/>
<organism evidence="1 2">
    <name type="scientific">Geodia barretti</name>
    <name type="common">Barrett's horny sponge</name>
    <dbReference type="NCBI Taxonomy" id="519541"/>
    <lineage>
        <taxon>Eukaryota</taxon>
        <taxon>Metazoa</taxon>
        <taxon>Porifera</taxon>
        <taxon>Demospongiae</taxon>
        <taxon>Heteroscleromorpha</taxon>
        <taxon>Tetractinellida</taxon>
        <taxon>Astrophorina</taxon>
        <taxon>Geodiidae</taxon>
        <taxon>Geodia</taxon>
    </lineage>
</organism>
<sequence length="54" mass="6157">MPSFLTKISARPAVLRGTLTTRQWSQRKQSVYHTDISCPVSAHNEWDPLEVCTL</sequence>
<dbReference type="EMBL" id="CASHTH010001637">
    <property type="protein sequence ID" value="CAI8017512.1"/>
    <property type="molecule type" value="Genomic_DNA"/>
</dbReference>
<evidence type="ECO:0000313" key="2">
    <source>
        <dbReference type="Proteomes" id="UP001174909"/>
    </source>
</evidence>
<comment type="caution">
    <text evidence="1">The sequence shown here is derived from an EMBL/GenBank/DDBJ whole genome shotgun (WGS) entry which is preliminary data.</text>
</comment>
<accession>A0AA35RUN3</accession>
<feature type="non-terminal residue" evidence="1">
    <location>
        <position position="1"/>
    </location>
</feature>
<name>A0AA35RUN3_GEOBA</name>
<keyword evidence="2" id="KW-1185">Reference proteome</keyword>
<proteinExistence type="predicted"/>
<reference evidence="1" key="1">
    <citation type="submission" date="2023-03" db="EMBL/GenBank/DDBJ databases">
        <authorList>
            <person name="Steffen K."/>
            <person name="Cardenas P."/>
        </authorList>
    </citation>
    <scope>NUCLEOTIDE SEQUENCE</scope>
</reference>
<protein>
    <submittedName>
        <fullName evidence="1">Uncharacterized protein</fullName>
    </submittedName>
</protein>
<dbReference type="Proteomes" id="UP001174909">
    <property type="component" value="Unassembled WGS sequence"/>
</dbReference>